<dbReference type="PANTHER" id="PTHR47514:SF1">
    <property type="entry name" value="TRANSKETOLASE N-TERMINAL SECTION-RELATED"/>
    <property type="match status" value="1"/>
</dbReference>
<dbReference type="InterPro" id="IPR029061">
    <property type="entry name" value="THDP-binding"/>
</dbReference>
<dbReference type="GO" id="GO:0004802">
    <property type="term" value="F:transketolase activity"/>
    <property type="evidence" value="ECO:0007669"/>
    <property type="project" value="UniProtKB-EC"/>
</dbReference>
<gene>
    <name evidence="5" type="primary">tktB</name>
    <name evidence="5" type="ORF">NCTC12221_00080</name>
</gene>
<dbReference type="Gene3D" id="3.40.50.970">
    <property type="match status" value="1"/>
</dbReference>
<protein>
    <submittedName>
        <fullName evidence="5">Transketolase subunit A</fullName>
        <ecNumber evidence="5">2.2.1.1</ecNumber>
    </submittedName>
</protein>
<dbReference type="EMBL" id="UGHZ01000001">
    <property type="protein sequence ID" value="STP08668.1"/>
    <property type="molecule type" value="Genomic_DNA"/>
</dbReference>
<keyword evidence="3" id="KW-0786">Thiamine pyrophosphate</keyword>
<dbReference type="Pfam" id="PF00456">
    <property type="entry name" value="Transketolase_N"/>
    <property type="match status" value="1"/>
</dbReference>
<dbReference type="SUPFAM" id="SSF52518">
    <property type="entry name" value="Thiamin diphosphate-binding fold (THDP-binding)"/>
    <property type="match status" value="1"/>
</dbReference>
<evidence type="ECO:0000256" key="3">
    <source>
        <dbReference type="ARBA" id="ARBA00023052"/>
    </source>
</evidence>
<organism evidence="5 6">
    <name type="scientific">Helicobacter cinaedi</name>
    <dbReference type="NCBI Taxonomy" id="213"/>
    <lineage>
        <taxon>Bacteria</taxon>
        <taxon>Pseudomonadati</taxon>
        <taxon>Campylobacterota</taxon>
        <taxon>Epsilonproteobacteria</taxon>
        <taxon>Campylobacterales</taxon>
        <taxon>Helicobacteraceae</taxon>
        <taxon>Helicobacter</taxon>
    </lineage>
</organism>
<dbReference type="EC" id="2.2.1.1" evidence="5"/>
<evidence type="ECO:0000313" key="6">
    <source>
        <dbReference type="Proteomes" id="UP000255335"/>
    </source>
</evidence>
<dbReference type="CDD" id="cd02012">
    <property type="entry name" value="TPP_TK"/>
    <property type="match status" value="1"/>
</dbReference>
<dbReference type="PANTHER" id="PTHR47514">
    <property type="entry name" value="TRANSKETOLASE N-TERMINAL SECTION-RELATED"/>
    <property type="match status" value="1"/>
</dbReference>
<accession>A0A377JLQ7</accession>
<evidence type="ECO:0000256" key="1">
    <source>
        <dbReference type="ARBA" id="ARBA00001964"/>
    </source>
</evidence>
<dbReference type="RefSeq" id="WP_115025523.1">
    <property type="nucleotide sequence ID" value="NZ_UGHZ01000001.1"/>
</dbReference>
<reference evidence="5 6" key="1">
    <citation type="submission" date="2018-06" db="EMBL/GenBank/DDBJ databases">
        <authorList>
            <consortium name="Pathogen Informatics"/>
            <person name="Doyle S."/>
        </authorList>
    </citation>
    <scope>NUCLEOTIDE SEQUENCE [LARGE SCALE GENOMIC DNA]</scope>
    <source>
        <strain evidence="5 6">NCTC12221</strain>
    </source>
</reference>
<evidence type="ECO:0000256" key="2">
    <source>
        <dbReference type="ARBA" id="ARBA00007131"/>
    </source>
</evidence>
<name>A0A377JLQ7_9HELI</name>
<sequence>MKEDLKNRILSSKKRILQIAYDCQKSVHLGGAMSIVDVLSVLYLKHLKYDFKNPTWELRDRFILSKGHCAVALYAVLVECGIVKQSEMDSFMSNDSAFCVHPVMNVNLGIEASTGSLGQGVGLAVGIAKAAKIKQKDFHIYTLIGDGESNEGSVWEVAMFAAHNKLDNLTIILDKNSCQSDGFSHSVLDMGDMARKWESFGFYVEQINGHNIEQIDKALAKKNPQNMPRVIISESIKGNGISFMENKPEWHHNRLTKQFFELALQELEVQK</sequence>
<evidence type="ECO:0000313" key="5">
    <source>
        <dbReference type="EMBL" id="STP08668.1"/>
    </source>
</evidence>
<proteinExistence type="inferred from homology"/>
<comment type="cofactor">
    <cofactor evidence="1">
        <name>thiamine diphosphate</name>
        <dbReference type="ChEBI" id="CHEBI:58937"/>
    </cofactor>
</comment>
<comment type="similarity">
    <text evidence="2">Belongs to the transketolase family.</text>
</comment>
<dbReference type="InterPro" id="IPR005474">
    <property type="entry name" value="Transketolase_N"/>
</dbReference>
<keyword evidence="5" id="KW-0808">Transferase</keyword>
<evidence type="ECO:0000259" key="4">
    <source>
        <dbReference type="Pfam" id="PF00456"/>
    </source>
</evidence>
<dbReference type="AlphaFoldDB" id="A0A377JLQ7"/>
<feature type="domain" description="Transketolase N-terminal" evidence="4">
    <location>
        <begin position="15"/>
        <end position="256"/>
    </location>
</feature>
<dbReference type="Proteomes" id="UP000255335">
    <property type="component" value="Unassembled WGS sequence"/>
</dbReference>